<name>A0A6H1TUG1_9CYAN</name>
<evidence type="ECO:0000313" key="2">
    <source>
        <dbReference type="EMBL" id="QIZ70258.1"/>
    </source>
</evidence>
<dbReference type="KEGG" id="oxy:HCG48_06455"/>
<proteinExistence type="predicted"/>
<sequence>MSYRDRTQVNIAPLAELFVGRRSRDRRKTRWRRLSLTAISAFTLLCGAATFPDAARASQSNRLMEIGVIQRFGSKETRDLILKPLAGNTLYLRFEGGDGNPKTLEAEQVKIELENQPLPEPQIEERVVLSIHRSFENAEQSAQEWQQQGIEVELASPGGRWQVWAKRDVYNTPLLRRLLLQSLQTNGHELTFLNTEVNKSIPHLSWTLDGFRYHRRVLEISASNDRIQVARGEKDPEPRLYGGELRLQPDAYGTYTLVNEVPLESYLRGVVPHEIGAGAPDAAVEAQAILARTYALRNLRRFETDGYELCASSACQVYKGLGNTWEPADRAIAATAGKVLTYNNELVDALYSSTSGGVTSPYTDMWDGSDRPYLQTRLDAVTNVWDLGRNSLSDEQNFRRFIGLKQGFNEDKTDLFRWREESKLADMNKDLKDYLQSKNHPLRNFKTIREARVVKRSPSGRAIELTVTTDLGSVTLRKDEILQAFYAPLSTLFYLEPMYDKDKKLEGYTFVGGGFGHGVGLSQFGAHNLARLGWTSDRILTFYFPGTEVRPIDREIVFWQDPQRGREEEF</sequence>
<dbReference type="PANTHER" id="PTHR30032:SF4">
    <property type="entry name" value="AMIDASE ENHANCER"/>
    <property type="match status" value="1"/>
</dbReference>
<dbReference type="GO" id="GO:0030435">
    <property type="term" value="P:sporulation resulting in formation of a cellular spore"/>
    <property type="evidence" value="ECO:0007669"/>
    <property type="project" value="InterPro"/>
</dbReference>
<gene>
    <name evidence="2" type="ORF">HCG48_06455</name>
</gene>
<dbReference type="RefSeq" id="WP_168568413.1">
    <property type="nucleotide sequence ID" value="NZ_CP051167.1"/>
</dbReference>
<dbReference type="InterPro" id="IPR051922">
    <property type="entry name" value="Bact_Sporulation_Assoc"/>
</dbReference>
<reference evidence="2 3" key="1">
    <citation type="submission" date="2020-04" db="EMBL/GenBank/DDBJ databases">
        <authorList>
            <person name="Basu S."/>
            <person name="Maruthanayagam V."/>
            <person name="Chakraborty S."/>
            <person name="Pramanik A."/>
            <person name="Mukherjee J."/>
            <person name="Brink B."/>
        </authorList>
    </citation>
    <scope>NUCLEOTIDE SEQUENCE [LARGE SCALE GENOMIC DNA]</scope>
    <source>
        <strain evidence="2 3">AP17</strain>
    </source>
</reference>
<dbReference type="PANTHER" id="PTHR30032">
    <property type="entry name" value="N-ACETYLMURAMOYL-L-ALANINE AMIDASE-RELATED"/>
    <property type="match status" value="1"/>
</dbReference>
<feature type="domain" description="Sporulation stage II protein D amidase enhancer LytB N-terminal" evidence="1">
    <location>
        <begin position="253"/>
        <end position="342"/>
    </location>
</feature>
<dbReference type="GO" id="GO:0030288">
    <property type="term" value="C:outer membrane-bounded periplasmic space"/>
    <property type="evidence" value="ECO:0007669"/>
    <property type="project" value="TreeGrafter"/>
</dbReference>
<evidence type="ECO:0000313" key="3">
    <source>
        <dbReference type="Proteomes" id="UP000500857"/>
    </source>
</evidence>
<accession>A0A6H1TUG1</accession>
<dbReference type="Pfam" id="PF08486">
    <property type="entry name" value="SpoIID"/>
    <property type="match status" value="1"/>
</dbReference>
<dbReference type="InterPro" id="IPR013693">
    <property type="entry name" value="SpoIID/LytB_N"/>
</dbReference>
<organism evidence="2 3">
    <name type="scientific">Oxynema aestuarii AP17</name>
    <dbReference type="NCBI Taxonomy" id="2064643"/>
    <lineage>
        <taxon>Bacteria</taxon>
        <taxon>Bacillati</taxon>
        <taxon>Cyanobacteriota</taxon>
        <taxon>Cyanophyceae</taxon>
        <taxon>Oscillatoriophycideae</taxon>
        <taxon>Oscillatoriales</taxon>
        <taxon>Oscillatoriaceae</taxon>
        <taxon>Oxynema</taxon>
        <taxon>Oxynema aestuarii</taxon>
    </lineage>
</organism>
<dbReference type="EMBL" id="CP051167">
    <property type="protein sequence ID" value="QIZ70258.1"/>
    <property type="molecule type" value="Genomic_DNA"/>
</dbReference>
<dbReference type="AlphaFoldDB" id="A0A6H1TUG1"/>
<protein>
    <submittedName>
        <fullName evidence="2">SpoIID/LytB domain-containing protein</fullName>
    </submittedName>
</protein>
<keyword evidence="3" id="KW-1185">Reference proteome</keyword>
<dbReference type="Proteomes" id="UP000500857">
    <property type="component" value="Chromosome"/>
</dbReference>
<evidence type="ECO:0000259" key="1">
    <source>
        <dbReference type="Pfam" id="PF08486"/>
    </source>
</evidence>
<dbReference type="NCBIfam" id="TIGR02669">
    <property type="entry name" value="SpoIID_LytB"/>
    <property type="match status" value="1"/>
</dbReference>
<dbReference type="InterPro" id="IPR013486">
    <property type="entry name" value="SpoIID/LytB"/>
</dbReference>